<evidence type="ECO:0000313" key="1">
    <source>
        <dbReference type="EMBL" id="KAH7998466.1"/>
    </source>
</evidence>
<dbReference type="Proteomes" id="UP000827872">
    <property type="component" value="Linkage Group LG12"/>
</dbReference>
<proteinExistence type="predicted"/>
<protein>
    <submittedName>
        <fullName evidence="1">Uncharacterized protein</fullName>
    </submittedName>
</protein>
<name>A0ACB8F048_9SAUR</name>
<keyword evidence="2" id="KW-1185">Reference proteome</keyword>
<reference evidence="1" key="1">
    <citation type="submission" date="2021-08" db="EMBL/GenBank/DDBJ databases">
        <title>The first chromosome-level gecko genome reveals the dynamic sex chromosomes of Neotropical dwarf geckos (Sphaerodactylidae: Sphaerodactylus).</title>
        <authorList>
            <person name="Pinto B.J."/>
            <person name="Keating S.E."/>
            <person name="Gamble T."/>
        </authorList>
    </citation>
    <scope>NUCLEOTIDE SEQUENCE</scope>
    <source>
        <strain evidence="1">TG3544</strain>
    </source>
</reference>
<organism evidence="1 2">
    <name type="scientific">Sphaerodactylus townsendi</name>
    <dbReference type="NCBI Taxonomy" id="933632"/>
    <lineage>
        <taxon>Eukaryota</taxon>
        <taxon>Metazoa</taxon>
        <taxon>Chordata</taxon>
        <taxon>Craniata</taxon>
        <taxon>Vertebrata</taxon>
        <taxon>Euteleostomi</taxon>
        <taxon>Lepidosauria</taxon>
        <taxon>Squamata</taxon>
        <taxon>Bifurcata</taxon>
        <taxon>Gekkota</taxon>
        <taxon>Sphaerodactylidae</taxon>
        <taxon>Sphaerodactylus</taxon>
    </lineage>
</organism>
<dbReference type="EMBL" id="CM037625">
    <property type="protein sequence ID" value="KAH7998466.1"/>
    <property type="molecule type" value="Genomic_DNA"/>
</dbReference>
<gene>
    <name evidence="1" type="ORF">K3G42_017190</name>
</gene>
<sequence length="107" mass="12237">MQGWRCRDAAGIHPSQPGRSSVRERLPSRVGTDLLFGLRGLDLASLRSLRNRVDGRIESAQDQKYMLKIAGTCEQHEQDSELFQHFPEWRLPASKVVAEDLREMPHL</sequence>
<accession>A0ACB8F048</accession>
<comment type="caution">
    <text evidence="1">The sequence shown here is derived from an EMBL/GenBank/DDBJ whole genome shotgun (WGS) entry which is preliminary data.</text>
</comment>
<evidence type="ECO:0000313" key="2">
    <source>
        <dbReference type="Proteomes" id="UP000827872"/>
    </source>
</evidence>